<reference evidence="7" key="1">
    <citation type="submission" date="2017-05" db="EMBL/GenBank/DDBJ databases">
        <authorList>
            <person name="Sung H."/>
        </authorList>
    </citation>
    <scope>NUCLEOTIDE SEQUENCE [LARGE SCALE GENOMIC DNA]</scope>
    <source>
        <strain evidence="7">AMac2203</strain>
    </source>
</reference>
<dbReference type="KEGG" id="ocm:CBP12_03690"/>
<name>A0A1Y0CVI9_9GAMM</name>
<evidence type="ECO:0000256" key="5">
    <source>
        <dbReference type="ARBA" id="ARBA00031841"/>
    </source>
</evidence>
<dbReference type="Proteomes" id="UP000243793">
    <property type="component" value="Chromosome"/>
</dbReference>
<dbReference type="OrthoDB" id="9786771at2"/>
<keyword evidence="4" id="KW-0690">Ribosome biogenesis</keyword>
<evidence type="ECO:0000256" key="3">
    <source>
        <dbReference type="ARBA" id="ARBA00015716"/>
    </source>
</evidence>
<dbReference type="EMBL" id="CP021376">
    <property type="protein sequence ID" value="ART79360.1"/>
    <property type="molecule type" value="Genomic_DNA"/>
</dbReference>
<protein>
    <recommendedName>
        <fullName evidence="3">Large ribosomal RNA subunit accumulation protein YceD</fullName>
    </recommendedName>
    <alternativeName>
        <fullName evidence="5">23S rRNA accumulation protein YceD</fullName>
    </alternativeName>
</protein>
<dbReference type="GO" id="GO:0042254">
    <property type="term" value="P:ribosome biogenesis"/>
    <property type="evidence" value="ECO:0007669"/>
    <property type="project" value="UniProtKB-KW"/>
</dbReference>
<dbReference type="GO" id="GO:0005829">
    <property type="term" value="C:cytosol"/>
    <property type="evidence" value="ECO:0007669"/>
    <property type="project" value="TreeGrafter"/>
</dbReference>
<dbReference type="PANTHER" id="PTHR38099">
    <property type="entry name" value="LARGE RIBOSOMAL RNA SUBUNIT ACCUMULATION PROTEIN YCED"/>
    <property type="match status" value="1"/>
</dbReference>
<comment type="similarity">
    <text evidence="2">Belongs to the DUF177 domain family.</text>
</comment>
<evidence type="ECO:0000313" key="6">
    <source>
        <dbReference type="EMBL" id="ART79360.1"/>
    </source>
</evidence>
<sequence length="173" mass="19204">MEKVKLPKKVDPARCALNRLHYDGVFSASLMPRVAESTQGIRGDINVSLNFGADAQGLLVMQGKTCMTVSLQCQRCNEPFDTTIESEFTYTPLRKNAEVPDMPEDYDTVEVDDVGEIDLVELIEDELILSLPLIPAHENEQCSLGKFDQSFGTIPTAEDRPNPFAALEGLKRK</sequence>
<dbReference type="PANTHER" id="PTHR38099:SF1">
    <property type="entry name" value="LARGE RIBOSOMAL RNA SUBUNIT ACCUMULATION PROTEIN YCED"/>
    <property type="match status" value="1"/>
</dbReference>
<accession>A0A1Y0CVI9</accession>
<gene>
    <name evidence="6" type="ORF">CBP12_03690</name>
</gene>
<dbReference type="InterPro" id="IPR039255">
    <property type="entry name" value="YceD_bac"/>
</dbReference>
<dbReference type="AlphaFoldDB" id="A0A1Y0CVI9"/>
<evidence type="ECO:0000313" key="7">
    <source>
        <dbReference type="Proteomes" id="UP000243793"/>
    </source>
</evidence>
<evidence type="ECO:0000256" key="4">
    <source>
        <dbReference type="ARBA" id="ARBA00022517"/>
    </source>
</evidence>
<keyword evidence="7" id="KW-1185">Reference proteome</keyword>
<dbReference type="Pfam" id="PF02620">
    <property type="entry name" value="YceD"/>
    <property type="match status" value="1"/>
</dbReference>
<dbReference type="NCBIfam" id="NF008395">
    <property type="entry name" value="PRK11193.1"/>
    <property type="match status" value="1"/>
</dbReference>
<evidence type="ECO:0000256" key="1">
    <source>
        <dbReference type="ARBA" id="ARBA00002868"/>
    </source>
</evidence>
<proteinExistence type="inferred from homology"/>
<dbReference type="RefSeq" id="WP_086963064.1">
    <property type="nucleotide sequence ID" value="NZ_CP021376.1"/>
</dbReference>
<comment type="function">
    <text evidence="1">Plays a role in synthesis, processing and/or stability of 23S rRNA.</text>
</comment>
<organism evidence="6 7">
    <name type="scientific">Oceanisphaera avium</name>
    <dbReference type="NCBI Taxonomy" id="1903694"/>
    <lineage>
        <taxon>Bacteria</taxon>
        <taxon>Pseudomonadati</taxon>
        <taxon>Pseudomonadota</taxon>
        <taxon>Gammaproteobacteria</taxon>
        <taxon>Aeromonadales</taxon>
        <taxon>Aeromonadaceae</taxon>
        <taxon>Oceanisphaera</taxon>
    </lineage>
</organism>
<evidence type="ECO:0000256" key="2">
    <source>
        <dbReference type="ARBA" id="ARBA00010740"/>
    </source>
</evidence>
<dbReference type="InterPro" id="IPR003772">
    <property type="entry name" value="YceD"/>
</dbReference>